<evidence type="ECO:0000256" key="1">
    <source>
        <dbReference type="ARBA" id="ARBA00009861"/>
    </source>
</evidence>
<keyword evidence="3" id="KW-0012">Acyltransferase</keyword>
<dbReference type="EMBL" id="LT934113">
    <property type="protein sequence ID" value="VAH24964.1"/>
    <property type="molecule type" value="Genomic_DNA"/>
</dbReference>
<dbReference type="Gramene" id="TRITD2Av1G009230.1">
    <property type="protein sequence ID" value="TRITD2Av1G009230.1"/>
    <property type="gene ID" value="TRITD2Av1G009230"/>
</dbReference>
<gene>
    <name evidence="4" type="ORF">TRITD_2Av1G009230</name>
</gene>
<evidence type="ECO:0000256" key="2">
    <source>
        <dbReference type="ARBA" id="ARBA00022679"/>
    </source>
</evidence>
<keyword evidence="5" id="KW-1185">Reference proteome</keyword>
<sequence>MDSGSSVRVVESCLVTPSDDTPREGLWLSALDLVLANRGHTPLVHFYSTAGAGSDVADDFFDVARLKESMARALVPFYPLAGRLGVDSGGRTEVNCNAEGALFVVARSDHTLEDFVDPTPSPELRMLFGPRVHPSPIVLAVQVTFLRCGGVVLGTAVHHAVVDGASTFQFLRTWASYCRDGESAAVDAPCHHRALLRGRSPRVIHPETIPMFCNELIMHEQEPSPAGTMSSTVVTRILTVSRDQLHALKRLCGGASTFCAVTALVWRCVCVARPGLHPDSTTRINFPVDIRRRLTPPLPDRYFGNGVVNVFTTAAVKDVVSQTLASVAGRVKAAADRVDDELLRSAVDYFEETASAAKQGVRRRAEDRGNLPETELRMNSWFRIPVHDADFGWGQPRAMTRAEAVRGGWVYLLAARADGSARVLISLEAATHHKFQHAVADVCQLLLATERPKL</sequence>
<dbReference type="InterPro" id="IPR023213">
    <property type="entry name" value="CAT-like_dom_sf"/>
</dbReference>
<reference evidence="4 5" key="1">
    <citation type="submission" date="2017-09" db="EMBL/GenBank/DDBJ databases">
        <authorList>
            <consortium name="International Durum Wheat Genome Sequencing Consortium (IDWGSC)"/>
            <person name="Milanesi L."/>
        </authorList>
    </citation>
    <scope>NUCLEOTIDE SEQUENCE [LARGE SCALE GENOMIC DNA]</scope>
    <source>
        <strain evidence="5">cv. Svevo</strain>
    </source>
</reference>
<dbReference type="PANTHER" id="PTHR31642">
    <property type="entry name" value="TRICHOTHECENE 3-O-ACETYLTRANSFERASE"/>
    <property type="match status" value="1"/>
</dbReference>
<keyword evidence="2" id="KW-0808">Transferase</keyword>
<dbReference type="GO" id="GO:0016747">
    <property type="term" value="F:acyltransferase activity, transferring groups other than amino-acyl groups"/>
    <property type="evidence" value="ECO:0007669"/>
    <property type="project" value="UniProtKB-ARBA"/>
</dbReference>
<protein>
    <submittedName>
        <fullName evidence="4">Uncharacterized protein</fullName>
    </submittedName>
</protein>
<proteinExistence type="inferred from homology"/>
<evidence type="ECO:0000313" key="4">
    <source>
        <dbReference type="EMBL" id="VAH24964.1"/>
    </source>
</evidence>
<dbReference type="PANTHER" id="PTHR31642:SF340">
    <property type="match status" value="1"/>
</dbReference>
<dbReference type="Pfam" id="PF02458">
    <property type="entry name" value="Transferase"/>
    <property type="match status" value="1"/>
</dbReference>
<dbReference type="OMA" id="RTWASYC"/>
<accession>A0A9R1R1J5</accession>
<name>A0A9R1R1J5_TRITD</name>
<dbReference type="InterPro" id="IPR050317">
    <property type="entry name" value="Plant_Fungal_Acyltransferase"/>
</dbReference>
<evidence type="ECO:0000313" key="5">
    <source>
        <dbReference type="Proteomes" id="UP000324705"/>
    </source>
</evidence>
<evidence type="ECO:0000256" key="3">
    <source>
        <dbReference type="ARBA" id="ARBA00023315"/>
    </source>
</evidence>
<comment type="similarity">
    <text evidence="1">Belongs to the plant acyltransferase family.</text>
</comment>
<dbReference type="Gene3D" id="3.30.559.10">
    <property type="entry name" value="Chloramphenicol acetyltransferase-like domain"/>
    <property type="match status" value="2"/>
</dbReference>
<organism evidence="4 5">
    <name type="scientific">Triticum turgidum subsp. durum</name>
    <name type="common">Durum wheat</name>
    <name type="synonym">Triticum durum</name>
    <dbReference type="NCBI Taxonomy" id="4567"/>
    <lineage>
        <taxon>Eukaryota</taxon>
        <taxon>Viridiplantae</taxon>
        <taxon>Streptophyta</taxon>
        <taxon>Embryophyta</taxon>
        <taxon>Tracheophyta</taxon>
        <taxon>Spermatophyta</taxon>
        <taxon>Magnoliopsida</taxon>
        <taxon>Liliopsida</taxon>
        <taxon>Poales</taxon>
        <taxon>Poaceae</taxon>
        <taxon>BOP clade</taxon>
        <taxon>Pooideae</taxon>
        <taxon>Triticodae</taxon>
        <taxon>Triticeae</taxon>
        <taxon>Triticinae</taxon>
        <taxon>Triticum</taxon>
    </lineage>
</organism>
<dbReference type="AlphaFoldDB" id="A0A9R1R1J5"/>
<dbReference type="SUPFAM" id="SSF52777">
    <property type="entry name" value="CoA-dependent acyltransferases"/>
    <property type="match status" value="1"/>
</dbReference>
<dbReference type="Proteomes" id="UP000324705">
    <property type="component" value="Chromosome 2A"/>
</dbReference>